<dbReference type="OrthoDB" id="435881at2759"/>
<comment type="caution">
    <text evidence="1">The sequence shown here is derived from an EMBL/GenBank/DDBJ whole genome shotgun (WGS) entry which is preliminary data.</text>
</comment>
<reference evidence="1 2" key="1">
    <citation type="submission" date="2019-05" db="EMBL/GenBank/DDBJ databases">
        <title>Another draft genome of Portunus trituberculatus and its Hox gene families provides insights of decapod evolution.</title>
        <authorList>
            <person name="Jeong J.-H."/>
            <person name="Song I."/>
            <person name="Kim S."/>
            <person name="Choi T."/>
            <person name="Kim D."/>
            <person name="Ryu S."/>
            <person name="Kim W."/>
        </authorList>
    </citation>
    <scope>NUCLEOTIDE SEQUENCE [LARGE SCALE GENOMIC DNA]</scope>
    <source>
        <tissue evidence="1">Muscle</tissue>
    </source>
</reference>
<name>A0A5B7EYF2_PORTR</name>
<sequence length="74" mass="8624">MAIGHSHAARLAHGCLSPRHIHAEVRRYEKERQANQSTYWVLFEMIWRDYFNCAAGLLRSEKNGKRSGLQSRIL</sequence>
<dbReference type="Proteomes" id="UP000324222">
    <property type="component" value="Unassembled WGS sequence"/>
</dbReference>
<accession>A0A5B7EYF2</accession>
<gene>
    <name evidence="1" type="primary">CRYD</name>
    <name evidence="1" type="ORF">E2C01_033633</name>
</gene>
<dbReference type="AlphaFoldDB" id="A0A5B7EYF2"/>
<dbReference type="SUPFAM" id="SSF48173">
    <property type="entry name" value="Cryptochrome/photolyase FAD-binding domain"/>
    <property type="match status" value="1"/>
</dbReference>
<dbReference type="EMBL" id="VSRR010004571">
    <property type="protein sequence ID" value="MPC40080.1"/>
    <property type="molecule type" value="Genomic_DNA"/>
</dbReference>
<evidence type="ECO:0000313" key="1">
    <source>
        <dbReference type="EMBL" id="MPC40080.1"/>
    </source>
</evidence>
<dbReference type="Gene3D" id="1.25.40.80">
    <property type="match status" value="1"/>
</dbReference>
<protein>
    <submittedName>
        <fullName evidence="1">Cryptochrome DASH, chloroplastic/mitochondrial</fullName>
    </submittedName>
</protein>
<keyword evidence="2" id="KW-1185">Reference proteome</keyword>
<organism evidence="1 2">
    <name type="scientific">Portunus trituberculatus</name>
    <name type="common">Swimming crab</name>
    <name type="synonym">Neptunus trituberculatus</name>
    <dbReference type="NCBI Taxonomy" id="210409"/>
    <lineage>
        <taxon>Eukaryota</taxon>
        <taxon>Metazoa</taxon>
        <taxon>Ecdysozoa</taxon>
        <taxon>Arthropoda</taxon>
        <taxon>Crustacea</taxon>
        <taxon>Multicrustacea</taxon>
        <taxon>Malacostraca</taxon>
        <taxon>Eumalacostraca</taxon>
        <taxon>Eucarida</taxon>
        <taxon>Decapoda</taxon>
        <taxon>Pleocyemata</taxon>
        <taxon>Brachyura</taxon>
        <taxon>Eubrachyura</taxon>
        <taxon>Portunoidea</taxon>
        <taxon>Portunidae</taxon>
        <taxon>Portuninae</taxon>
        <taxon>Portunus</taxon>
    </lineage>
</organism>
<evidence type="ECO:0000313" key="2">
    <source>
        <dbReference type="Proteomes" id="UP000324222"/>
    </source>
</evidence>
<dbReference type="InterPro" id="IPR036134">
    <property type="entry name" value="Crypto/Photolyase_FAD-like_sf"/>
</dbReference>
<proteinExistence type="predicted"/>